<feature type="transmembrane region" description="Helical" evidence="2">
    <location>
        <begin position="1604"/>
        <end position="1625"/>
    </location>
</feature>
<sequence>MIIIMMLTHGIDKSHQETFDLSLSNRIFFFYGTPDRFINTKGTYTTNSNCTCQPSSLSLSSDAATTQYCYFDTPNSVTILTTQPGFCNLSISNNVDDYFLYISDFYLTPNGKVIPPPNGNGFHDYGLNFTSGNVPVSYSLFYMLFERCNSKLLRSSLNPSISAALTKSGVSNLLYSATLSVADVQSLLDVATFDIYQRYKRLDFDVVMDTLIYPVSDGVLYYSPLNASKIVLSPSIIRFGELTTIELGTTLHPLFTPSNSLTITICGSNFTSMSGSVIMVTESLVRAQIICTDPNYRNGMTTLSYSQSGNVPDGVNLNIAIFEFDSTVNIAYTGSRSSCSLFGQNNLRISFPSSSYFSQSIAPLVRFSMVEQSDPSSTSFYDCTWFQSQVLECPCPALWELMVTPPQEFNFFLRPSNYAKSVQDQISIRSNKIIGNPKLLFGDYLRPEIVAPTAVYSFNITQPSVYNSSSGSTITVTNIDEVYINSGIVNYTFYLVNSVVDLKPENQISCTLTTINSKNGLNCDYRGFSNRPNSLSNVCGCSPYTTDTRSTSSGNSGNCESNCNLKIMFAISKSSMTSPATYLTKNALSVLPPLQIQSIIPDSVLLENMNSVNFTIMTSLDSFGIPPLSQTIYYKFVEVDGNSGAELSRLYQGTASFVNSNQLALSTVFVNNISSSGFYILKISMDGPFGTFSTDHGIRRLSVMDANLVTVTKFEEYTLVNSTAVSAGYADDTISPAAKPFRILGSNFPKSETIKIKLTLKSTPTNSKTRKIMEKLSRSNYKSHMRRAITSYQKRMIQYAQQKNNNNNNGTISFLADCTSFTSTEIRCMSPNILSSGVALPLTFGVTISFDGFFTSAVYVPKKNGQDYTVTVRESEIPVIVQAIPTKGPIDPTDDSKGPGFLTVTLKGITTDVTKCIVEYTKVIGTNVHVNYTVPVGTLLTNEEFKCVINTAALNDTISQYNMGVYPSQRITFPAKDRFKIFLQTSTNLKSEGFPFEFYEHPVIQMISPLEVDAKGENSMIISADPNNAPFNSEYRIYFKLGDFTSEHDCQFNSAFEINCTTPAHPDGPASVAISYNNYQYAYSTNSVNVKACAAGFSAPDYINTCEACPLGTYKPLEGFFSCIQCEIGSYNNQTAQPKCVNCGAFKTTVSVGSSSIFDCDCEKGYYRRNGSSPVSADCWPCPTGATCPGGSTLPIPLPGYWWDADNPESQNGKIVLLKCDEPNAAIRCPGQNLTLEGRCGTGYTGIKCVSCVPGLYFKSGDVCQQCNEDIQLRFLIVMAVILILALLFFKFAQLKVSHLSSISIAVSYFQIIAVFTVYNFEWPQSLQQAFDTLKFFNLNLNIFVPECVAIINYGLKWGLTLALPVFFGALLLIAFGLECLRSAILSKLPLVSKIRKHPKIVSWYDTTHRHLIVRVLKSMRRDIIRLFLVPRSKRELMNFGDMFIHTFIVIISFSYVFVVTKAAEIFDCRETTVNGVKKWFVSADPTLYCFEDTWWVYFTFALLTFIFFGLGTIVLFAYILWKKNDENKRFKFYARFRFLFIRFRNGRLFWEIIIILRKLSISAAIIFFSTWPILVILFTMFVIFMSFILQTHHVPYRRVFHNVMEYLVLLSTEFLLFSGLLFYVNNFPNEETASALGYLCIITVIVSSVAILVLVALDFLSQYLSDRRKKQMEELRKNQKEALQETTHGSSNHHTPMGAFLVESNLDIELKDENQQPSLQKQSSHSSAQASMMENGAATSSVITIPVQETPHHEEPQETRSRSREVPLKQIRIKNQCLHLWTLFTEYLKKIEGESLDADLEEYDEDRLWDMELLDRGLPLVIKKPQQYHHSNKEEDSTADLSSSAAIVVVGGVGGSKNTTTIADHGSSMINEIKLVSDDCEDEDAFSSRTHSHRQQPPPSKGVDPKTLSRLVLARSSSDVRSQMSHHSNNSCSTTNSQTNLLRHDTSSIGNNNNNSSMTE</sequence>
<dbReference type="PANTHER" id="PTHR11319:SF35">
    <property type="entry name" value="OUTER MEMBRANE PROTEIN PMPC-RELATED"/>
    <property type="match status" value="1"/>
</dbReference>
<feature type="compositionally biased region" description="Low complexity" evidence="1">
    <location>
        <begin position="1948"/>
        <end position="1961"/>
    </location>
</feature>
<feature type="compositionally biased region" description="Basic and acidic residues" evidence="1">
    <location>
        <begin position="1675"/>
        <end position="1684"/>
    </location>
</feature>
<evidence type="ECO:0000256" key="2">
    <source>
        <dbReference type="SAM" id="Phobius"/>
    </source>
</evidence>
<dbReference type="OrthoDB" id="6018410at2759"/>
<evidence type="ECO:0000313" key="5">
    <source>
        <dbReference type="Proteomes" id="UP000444721"/>
    </source>
</evidence>
<dbReference type="PANTHER" id="PTHR11319">
    <property type="entry name" value="G PROTEIN-COUPLED RECEPTOR-RELATED"/>
    <property type="match status" value="1"/>
</dbReference>
<dbReference type="VEuPathDB" id="AmoebaDB:FDP41_005929"/>
<dbReference type="EMBL" id="VFQX01000048">
    <property type="protein sequence ID" value="KAF0975176.1"/>
    <property type="molecule type" value="Genomic_DNA"/>
</dbReference>
<feature type="compositionally biased region" description="Polar residues" evidence="1">
    <location>
        <begin position="1916"/>
        <end position="1928"/>
    </location>
</feature>
<feature type="transmembrane region" description="Helical" evidence="2">
    <location>
        <begin position="1574"/>
        <end position="1592"/>
    </location>
</feature>
<comment type="caution">
    <text evidence="4">The sequence shown here is derived from an EMBL/GenBank/DDBJ whole genome shotgun (WGS) entry which is preliminary data.</text>
</comment>
<dbReference type="VEuPathDB" id="AmoebaDB:NF0084640"/>
<protein>
    <recommendedName>
        <fullName evidence="3">Tyrosine-protein kinase ephrin type A/B receptor-like domain-containing protein</fullName>
    </recommendedName>
</protein>
<feature type="transmembrane region" description="Helical" evidence="2">
    <location>
        <begin position="1271"/>
        <end position="1290"/>
    </location>
</feature>
<dbReference type="CDD" id="cd00185">
    <property type="entry name" value="TNFRSF"/>
    <property type="match status" value="1"/>
</dbReference>
<dbReference type="Gene3D" id="2.10.50.10">
    <property type="entry name" value="Tumor Necrosis Factor Receptor, subunit A, domain 2"/>
    <property type="match status" value="1"/>
</dbReference>
<organism evidence="4 5">
    <name type="scientific">Naegleria fowleri</name>
    <name type="common">Brain eating amoeba</name>
    <dbReference type="NCBI Taxonomy" id="5763"/>
    <lineage>
        <taxon>Eukaryota</taxon>
        <taxon>Discoba</taxon>
        <taxon>Heterolobosea</taxon>
        <taxon>Tetramitia</taxon>
        <taxon>Eutetramitia</taxon>
        <taxon>Vahlkampfiidae</taxon>
        <taxon>Naegleria</taxon>
    </lineage>
</organism>
<feature type="compositionally biased region" description="Low complexity" evidence="1">
    <location>
        <begin position="1716"/>
        <end position="1732"/>
    </location>
</feature>
<accession>A0A6A5BJX6</accession>
<feature type="region of interest" description="Disordered" evidence="1">
    <location>
        <begin position="1716"/>
        <end position="1736"/>
    </location>
</feature>
<feature type="transmembrane region" description="Helical" evidence="2">
    <location>
        <begin position="1362"/>
        <end position="1381"/>
    </location>
</feature>
<feature type="transmembrane region" description="Helical" evidence="2">
    <location>
        <begin position="1437"/>
        <end position="1458"/>
    </location>
</feature>
<keyword evidence="2" id="KW-1133">Transmembrane helix</keyword>
<dbReference type="OMA" id="FIHTFIV"/>
<feature type="compositionally biased region" description="Low complexity" evidence="1">
    <location>
        <begin position="1929"/>
        <end position="1941"/>
    </location>
</feature>
<name>A0A6A5BJX6_NAEFO</name>
<dbReference type="GeneID" id="68113147"/>
<keyword evidence="5" id="KW-1185">Reference proteome</keyword>
<keyword evidence="2" id="KW-0472">Membrane</keyword>
<reference evidence="4 5" key="1">
    <citation type="journal article" date="2019" name="Sci. Rep.">
        <title>Nanopore sequencing improves the draft genome of the human pathogenic amoeba Naegleria fowleri.</title>
        <authorList>
            <person name="Liechti N."/>
            <person name="Schurch N."/>
            <person name="Bruggmann R."/>
            <person name="Wittwer M."/>
        </authorList>
    </citation>
    <scope>NUCLEOTIDE SEQUENCE [LARGE SCALE GENOMIC DNA]</scope>
    <source>
        <strain evidence="4 5">ATCC 30894</strain>
    </source>
</reference>
<feature type="region of interest" description="Disordered" evidence="1">
    <location>
        <begin position="1675"/>
        <end position="1698"/>
    </location>
</feature>
<feature type="transmembrane region" description="Helical" evidence="2">
    <location>
        <begin position="1495"/>
        <end position="1522"/>
    </location>
</feature>
<feature type="region of interest" description="Disordered" evidence="1">
    <location>
        <begin position="1882"/>
        <end position="1961"/>
    </location>
</feature>
<feature type="transmembrane region" description="Helical" evidence="2">
    <location>
        <begin position="1302"/>
        <end position="1321"/>
    </location>
</feature>
<evidence type="ECO:0000313" key="4">
    <source>
        <dbReference type="EMBL" id="KAF0975176.1"/>
    </source>
</evidence>
<feature type="transmembrane region" description="Helical" evidence="2">
    <location>
        <begin position="1637"/>
        <end position="1661"/>
    </location>
</feature>
<gene>
    <name evidence="4" type="ORF">FDP41_005929</name>
</gene>
<proteinExistence type="predicted"/>
<feature type="compositionally biased region" description="Polar residues" evidence="1">
    <location>
        <begin position="1685"/>
        <end position="1695"/>
    </location>
</feature>
<dbReference type="InterPro" id="IPR011641">
    <property type="entry name" value="Tyr-kin_ephrin_A/B_rcpt-like"/>
</dbReference>
<feature type="domain" description="Tyrosine-protein kinase ephrin type A/B receptor-like" evidence="3">
    <location>
        <begin position="1119"/>
        <end position="1160"/>
    </location>
</feature>
<keyword evidence="2" id="KW-0812">Transmembrane</keyword>
<evidence type="ECO:0000256" key="1">
    <source>
        <dbReference type="SAM" id="MobiDB-lite"/>
    </source>
</evidence>
<dbReference type="RefSeq" id="XP_044559889.1">
    <property type="nucleotide sequence ID" value="XM_044709507.1"/>
</dbReference>
<dbReference type="Proteomes" id="UP000444721">
    <property type="component" value="Unassembled WGS sequence"/>
</dbReference>
<dbReference type="SMART" id="SM01411">
    <property type="entry name" value="Ephrin_rec_like"/>
    <property type="match status" value="1"/>
</dbReference>
<dbReference type="Pfam" id="PF07699">
    <property type="entry name" value="Ephrin_rec_like"/>
    <property type="match status" value="1"/>
</dbReference>
<dbReference type="VEuPathDB" id="AmoebaDB:NfTy_044060"/>
<evidence type="ECO:0000259" key="3">
    <source>
        <dbReference type="Pfam" id="PF07699"/>
    </source>
</evidence>